<feature type="compositionally biased region" description="Basic and acidic residues" evidence="3">
    <location>
        <begin position="844"/>
        <end position="879"/>
    </location>
</feature>
<dbReference type="EMBL" id="CAMXCT030000846">
    <property type="protein sequence ID" value="CAL4771235.1"/>
    <property type="molecule type" value="Genomic_DNA"/>
</dbReference>
<evidence type="ECO:0000256" key="4">
    <source>
        <dbReference type="SAM" id="SignalP"/>
    </source>
</evidence>
<dbReference type="Gene3D" id="1.25.10.10">
    <property type="entry name" value="Leucine-rich Repeat Variant"/>
    <property type="match status" value="1"/>
</dbReference>
<dbReference type="PANTHER" id="PTHR11468">
    <property type="entry name" value="GLYCOGEN PHOSPHORYLASE"/>
    <property type="match status" value="1"/>
</dbReference>
<sequence length="1805" mass="197522">MSQISALLLAALSKHLELATLAVEFWSSLALQDIASCRGDAYAGDGLVEPSQLIPALLALLQCSSGEMHSEALEDSIKICLAFSIQLEDAEPGIQQLILFVQQQLQRTPRAALGAWEALMEAPSTAATVLLRSQLCHVLQLLASKPPPALQGQAFLTCAAVLQRQGQEVAEEYKETLLHLSLDCLGTASPAASAAAALLRPLLSSSAAAPQPFEALAQRLLALADVPGAARTELLESLSQLISGASAECLPCFRRLLATLRAANVEDLGGCVKALTLRLGPLLPAEEMMQWYLAYEELLPAAGALMTVAGHLPAPLERSFWDAVARQLEATRPEACKATLQILLELHVSHVSLLSDHACSTLPRLLQLAEPAQGPELCPLALRCLGAFAAAWRADGELQRPEIQQVLKTWMRMDLPLPAHPLNDAYDDVDEAPIEGTSLAGLWGKWDKDETIRRFALMNGTLLSWPSPKHTGVINFSTMGRNTRVLSYVMEIWVPQVSTAKTIHIDHIRDEVRTFRSKQGWEDDEDAAIKSLYDIMASWPVLKKPRTQSQESVANTGEPAADGQDLPGETPCLSDDYGESVLAESLGVVPVAHPVEPMPDSQIPPDTFMANEDAVGSGEVALEMEYGDSQVPDNLNHGDHAPLADTLIDSQPMSSGESCSPAITPTEMEVTPKASDVIEVVASPDRPITTTVTDPLPSAGKYSPEDLAALQEKIKMVKKRLEQQKVQSSARPLQARQVATDAQVVDVEGGMDNTAKDVGEGDQKTGDEDLFHANEVVTRKDQFDERNALNAEAKKRSKETEGGEGLDDEEGDEEPKTKARSKGGKTKAEKQKAAREKAKAKKAAKAEKEKQKKKAAAEKKKAAKEAKAAKIKAAKEAKAAKAKAKAVAKKGKNAGSKRRKNQETKDEESEPLPESHEEVPAPAAPAMPEQDPAHDRPAVEAPADDPEVASNQAVHGGDGDDEVGDEAGGRKSFARRYRPERSDPAARFDAIKDNFNLHLKHLLNKVFVVIIILIGYLDVVDMTKNEYDVLELYAGQQRLVKLAKGLKMKTAAMDRDFDTLGDNKSKNNAMDMNTSGGFVLSCVMVLRAKWGAFLGLLGVVCSTFVSISRGSTMRTQFLPQGCPISLAVYKANRGLCRLYPAKFVGKILEYKNKFFETMPELPDPQVDEEPSVLELLLSMPTGDCWDDAELWTVYEYCRGSRHLQLPPAYRAVLFQLEGSNRAMSEMPDPDPEAMQAELERLEVLSEKAIYMRINRVFKRRQDGTYILDDKWNKAWSDVDGGGRDEIYSMFEKVGYQRDRFIKRCKAITERISEEASEIEGEWLTVADMQKMEFSETKIKGVMRYCETRKTKRHISTEISEWEEEVGKDSGHDVPTDAPELEWGFMEGNQQEQTPAAPGLLLDKATEEADTAPVQVESEDVKREMDKLQFPQVEGDTAPSALVPKACGSIQKQVGKLEAMMETCKSVGRLTPLQERMQNKIKQAMDALVHHDEQLMDMHGEGILEGGYTRATRLPASDGKDKPPKAPKIPKAAAKKAAAAKPGGRRLTAVEVAFVAKGQRENTLPERFIDNLADSLGDGATAASAARSIRSLDPRASGNDDYTDIQMLQLDVFTAVLNCFVLFFDGMQQGSLVAIEQLLPDIITFLADCLHRRPAKQTMLCCLEVLAVVVLSYPSSLEVFAQKFSNKMVEKLAEMAAKSPEPKIQDLEKMLHLLSNQSPENCAIIFGCNSYAKFANAPLVRFVMNGGLIVGTMDGANIEIREECGNDTMFIFGCQEHEVRNVDPGVGIGYADDLIKIFIALLSSHD</sequence>
<proteinExistence type="inferred from homology"/>
<feature type="region of interest" description="Disordered" evidence="3">
    <location>
        <begin position="744"/>
        <end position="983"/>
    </location>
</feature>
<dbReference type="InterPro" id="IPR011989">
    <property type="entry name" value="ARM-like"/>
</dbReference>
<protein>
    <recommendedName>
        <fullName evidence="2">Alpha-1,4 glucan phosphorylase</fullName>
        <ecNumber evidence="2">2.4.1.1</ecNumber>
    </recommendedName>
</protein>
<dbReference type="GO" id="GO:0005737">
    <property type="term" value="C:cytoplasm"/>
    <property type="evidence" value="ECO:0007669"/>
    <property type="project" value="TreeGrafter"/>
</dbReference>
<organism evidence="5">
    <name type="scientific">Cladocopium goreaui</name>
    <dbReference type="NCBI Taxonomy" id="2562237"/>
    <lineage>
        <taxon>Eukaryota</taxon>
        <taxon>Sar</taxon>
        <taxon>Alveolata</taxon>
        <taxon>Dinophyceae</taxon>
        <taxon>Suessiales</taxon>
        <taxon>Symbiodiniaceae</taxon>
        <taxon>Cladocopium</taxon>
    </lineage>
</organism>
<comment type="function">
    <text evidence="2">Allosteric enzyme that catalyzes the rate-limiting step in glycogen catabolism, the phosphorolytic cleavage of glycogen to produce glucose-1-phosphate, and plays a central role in maintaining cellular and organismal glucose homeostasis.</text>
</comment>
<feature type="compositionally biased region" description="Basic residues" evidence="3">
    <location>
        <begin position="880"/>
        <end position="900"/>
    </location>
</feature>
<dbReference type="Pfam" id="PF00343">
    <property type="entry name" value="Phosphorylase"/>
    <property type="match status" value="1"/>
</dbReference>
<dbReference type="EMBL" id="CAMXCT020000846">
    <property type="protein sequence ID" value="CAL1137298.1"/>
    <property type="molecule type" value="Genomic_DNA"/>
</dbReference>
<dbReference type="EMBL" id="CAMXCT010000846">
    <property type="protein sequence ID" value="CAI3983923.1"/>
    <property type="molecule type" value="Genomic_DNA"/>
</dbReference>
<dbReference type="PANTHER" id="PTHR11468:SF3">
    <property type="entry name" value="GLYCOGEN PHOSPHORYLASE, LIVER FORM"/>
    <property type="match status" value="1"/>
</dbReference>
<comment type="cofactor">
    <cofactor evidence="2">
        <name>pyridoxal 5'-phosphate</name>
        <dbReference type="ChEBI" id="CHEBI:597326"/>
    </cofactor>
</comment>
<keyword evidence="2" id="KW-0328">Glycosyltransferase</keyword>
<reference evidence="6 7" key="2">
    <citation type="submission" date="2024-05" db="EMBL/GenBank/DDBJ databases">
        <authorList>
            <person name="Chen Y."/>
            <person name="Shah S."/>
            <person name="Dougan E. K."/>
            <person name="Thang M."/>
            <person name="Chan C."/>
        </authorList>
    </citation>
    <scope>NUCLEOTIDE SEQUENCE [LARGE SCALE GENOMIC DNA]</scope>
</reference>
<keyword evidence="4" id="KW-0732">Signal</keyword>
<dbReference type="GO" id="GO:0005980">
    <property type="term" value="P:glycogen catabolic process"/>
    <property type="evidence" value="ECO:0007669"/>
    <property type="project" value="TreeGrafter"/>
</dbReference>
<evidence type="ECO:0000256" key="1">
    <source>
        <dbReference type="ARBA" id="ARBA00006047"/>
    </source>
</evidence>
<feature type="compositionally biased region" description="Acidic residues" evidence="3">
    <location>
        <begin position="802"/>
        <end position="813"/>
    </location>
</feature>
<comment type="similarity">
    <text evidence="1 2">Belongs to the glycogen phosphorylase family.</text>
</comment>
<accession>A0A9P1C352</accession>
<evidence type="ECO:0000256" key="3">
    <source>
        <dbReference type="SAM" id="MobiDB-lite"/>
    </source>
</evidence>
<comment type="catalytic activity">
    <reaction evidence="2">
        <text>[(1-&gt;4)-alpha-D-glucosyl](n) + phosphate = [(1-&gt;4)-alpha-D-glucosyl](n-1) + alpha-D-glucose 1-phosphate</text>
        <dbReference type="Rhea" id="RHEA:41732"/>
        <dbReference type="Rhea" id="RHEA-COMP:9584"/>
        <dbReference type="Rhea" id="RHEA-COMP:9586"/>
        <dbReference type="ChEBI" id="CHEBI:15444"/>
        <dbReference type="ChEBI" id="CHEBI:43474"/>
        <dbReference type="ChEBI" id="CHEBI:58601"/>
        <dbReference type="EC" id="2.4.1.1"/>
    </reaction>
</comment>
<dbReference type="InterPro" id="IPR000811">
    <property type="entry name" value="Glyco_trans_35"/>
</dbReference>
<evidence type="ECO:0000313" key="6">
    <source>
        <dbReference type="EMBL" id="CAL4771235.1"/>
    </source>
</evidence>
<keyword evidence="2" id="KW-0663">Pyridoxal phosphate</keyword>
<name>A0A9P1C352_9DINO</name>
<dbReference type="Proteomes" id="UP001152797">
    <property type="component" value="Unassembled WGS sequence"/>
</dbReference>
<dbReference type="EC" id="2.4.1.1" evidence="2"/>
<feature type="compositionally biased region" description="Basic and acidic residues" evidence="3">
    <location>
        <begin position="754"/>
        <end position="801"/>
    </location>
</feature>
<evidence type="ECO:0000256" key="2">
    <source>
        <dbReference type="RuleBase" id="RU000587"/>
    </source>
</evidence>
<feature type="region of interest" description="Disordered" evidence="3">
    <location>
        <begin position="545"/>
        <end position="576"/>
    </location>
</feature>
<evidence type="ECO:0000313" key="5">
    <source>
        <dbReference type="EMBL" id="CAI3983923.1"/>
    </source>
</evidence>
<comment type="caution">
    <text evidence="5">The sequence shown here is derived from an EMBL/GenBank/DDBJ whole genome shotgun (WGS) entry which is preliminary data.</text>
</comment>
<gene>
    <name evidence="5" type="ORF">C1SCF055_LOCUS11492</name>
</gene>
<keyword evidence="2" id="KW-0808">Transferase</keyword>
<dbReference type="GO" id="GO:0030170">
    <property type="term" value="F:pyridoxal phosphate binding"/>
    <property type="evidence" value="ECO:0007669"/>
    <property type="project" value="TreeGrafter"/>
</dbReference>
<keyword evidence="7" id="KW-1185">Reference proteome</keyword>
<feature type="chain" id="PRO_5043270028" description="Alpha-1,4 glucan phosphorylase" evidence="4">
    <location>
        <begin position="23"/>
        <end position="1805"/>
    </location>
</feature>
<reference evidence="5" key="1">
    <citation type="submission" date="2022-10" db="EMBL/GenBank/DDBJ databases">
        <authorList>
            <person name="Chen Y."/>
            <person name="Dougan E. K."/>
            <person name="Chan C."/>
            <person name="Rhodes N."/>
            <person name="Thang M."/>
        </authorList>
    </citation>
    <scope>NUCLEOTIDE SEQUENCE</scope>
</reference>
<keyword evidence="2" id="KW-0119">Carbohydrate metabolism</keyword>
<feature type="compositionally biased region" description="Basic and acidic residues" evidence="3">
    <location>
        <begin position="826"/>
        <end position="837"/>
    </location>
</feature>
<feature type="signal peptide" evidence="4">
    <location>
        <begin position="1"/>
        <end position="22"/>
    </location>
</feature>
<dbReference type="SUPFAM" id="SSF53756">
    <property type="entry name" value="UDP-Glycosyltransferase/glycogen phosphorylase"/>
    <property type="match status" value="1"/>
</dbReference>
<dbReference type="GO" id="GO:0008184">
    <property type="term" value="F:glycogen phosphorylase activity"/>
    <property type="evidence" value="ECO:0007669"/>
    <property type="project" value="InterPro"/>
</dbReference>
<evidence type="ECO:0000313" key="7">
    <source>
        <dbReference type="Proteomes" id="UP001152797"/>
    </source>
</evidence>
<feature type="compositionally biased region" description="Low complexity" evidence="3">
    <location>
        <begin position="920"/>
        <end position="930"/>
    </location>
</feature>
<dbReference type="Gene3D" id="3.40.50.2000">
    <property type="entry name" value="Glycogen Phosphorylase B"/>
    <property type="match status" value="1"/>
</dbReference>
<dbReference type="SUPFAM" id="SSF48371">
    <property type="entry name" value="ARM repeat"/>
    <property type="match status" value="1"/>
</dbReference>
<dbReference type="InterPro" id="IPR016024">
    <property type="entry name" value="ARM-type_fold"/>
</dbReference>